<organism evidence="2">
    <name type="scientific">Paraconexibacter sp. AEG42_29</name>
    <dbReference type="NCBI Taxonomy" id="2997339"/>
    <lineage>
        <taxon>Bacteria</taxon>
        <taxon>Bacillati</taxon>
        <taxon>Actinomycetota</taxon>
        <taxon>Thermoleophilia</taxon>
        <taxon>Solirubrobacterales</taxon>
        <taxon>Paraconexibacteraceae</taxon>
        <taxon>Paraconexibacter</taxon>
    </lineage>
</organism>
<evidence type="ECO:0000259" key="1">
    <source>
        <dbReference type="Pfam" id="PF13466"/>
    </source>
</evidence>
<reference evidence="2" key="1">
    <citation type="submission" date="2022-12" db="EMBL/GenBank/DDBJ databases">
        <title>Paraconexibacter alkalitolerans sp. nov. and Baekduia alba sp. nov., isolated from soil and emended description of the genera Paraconexibacter (Chun et al., 2020) and Baekduia (An et al., 2020).</title>
        <authorList>
            <person name="Vieira S."/>
            <person name="Huber K.J."/>
            <person name="Geppert A."/>
            <person name="Wolf J."/>
            <person name="Neumann-Schaal M."/>
            <person name="Muesken M."/>
            <person name="Overmann J."/>
        </authorList>
    </citation>
    <scope>NUCLEOTIDE SEQUENCE</scope>
    <source>
        <strain evidence="2">AEG42_29</strain>
    </source>
</reference>
<feature type="domain" description="MlaB-like STAS" evidence="1">
    <location>
        <begin position="30"/>
        <end position="71"/>
    </location>
</feature>
<dbReference type="Pfam" id="PF13466">
    <property type="entry name" value="STAS_2"/>
    <property type="match status" value="1"/>
</dbReference>
<dbReference type="AlphaFoldDB" id="A0AAU7AU33"/>
<name>A0AAU7AU33_9ACTN</name>
<protein>
    <recommendedName>
        <fullName evidence="1">MlaB-like STAS domain-containing protein</fullName>
    </recommendedName>
</protein>
<proteinExistence type="predicted"/>
<dbReference type="InterPro" id="IPR058548">
    <property type="entry name" value="MlaB-like_STAS"/>
</dbReference>
<accession>A0AAU7AU33</accession>
<gene>
    <name evidence="2" type="ORF">DSM112329_01692</name>
</gene>
<dbReference type="KEGG" id="parq:DSM112329_01692"/>
<dbReference type="EMBL" id="CP114014">
    <property type="protein sequence ID" value="XAY04854.1"/>
    <property type="molecule type" value="Genomic_DNA"/>
</dbReference>
<sequence>MPAVGDTQTTVVMVVDDGSEVACGHLEDRRPDLATVDALMRLQLSAKRRGWRVGVRGASDELRGLLELVGLGDVLVLEPRGQAEVVEELGRDEVVQPRDLRA</sequence>
<evidence type="ECO:0000313" key="2">
    <source>
        <dbReference type="EMBL" id="XAY04854.1"/>
    </source>
</evidence>